<reference evidence="3" key="1">
    <citation type="submission" date="2020-12" db="EMBL/GenBank/DDBJ databases">
        <authorList>
            <person name="Iha C."/>
        </authorList>
    </citation>
    <scope>NUCLEOTIDE SEQUENCE</scope>
</reference>
<dbReference type="InterPro" id="IPR018618">
    <property type="entry name" value="GID4/10-like"/>
</dbReference>
<feature type="region of interest" description="Disordered" evidence="2">
    <location>
        <begin position="14"/>
        <end position="64"/>
    </location>
</feature>
<accession>A0A8S1J352</accession>
<comment type="caution">
    <text evidence="3">The sequence shown here is derived from an EMBL/GenBank/DDBJ whole genome shotgun (WGS) entry which is preliminary data.</text>
</comment>
<evidence type="ECO:0000313" key="4">
    <source>
        <dbReference type="Proteomes" id="UP000708148"/>
    </source>
</evidence>
<keyword evidence="4" id="KW-1185">Reference proteome</keyword>
<name>A0A8S1J352_9CHLO</name>
<evidence type="ECO:0000256" key="1">
    <source>
        <dbReference type="ARBA" id="ARBA00061469"/>
    </source>
</evidence>
<protein>
    <recommendedName>
        <fullName evidence="5">Vacuolar import and degradation protein</fullName>
    </recommendedName>
</protein>
<proteinExistence type="inferred from homology"/>
<evidence type="ECO:0000313" key="3">
    <source>
        <dbReference type="EMBL" id="CAD7700270.1"/>
    </source>
</evidence>
<dbReference type="GO" id="GO:0007039">
    <property type="term" value="P:protein catabolic process in the vacuole"/>
    <property type="evidence" value="ECO:0007669"/>
    <property type="project" value="TreeGrafter"/>
</dbReference>
<sequence>RELRSREWQAPLLTPLFESQAGGVPSSPPCPFLNPPYIEMPSASRETSSEDDLGSSDAGTEDYSMPQQSSFLGAGTEFHGVQRCTKDHSRSLAEHVDNPWKVSVQIHCYSSELGYVCGTMKAHVSPQSPVVTFWEGEIVDNHNHSFFTNKWDASQVTDLEYWRKFGSFAQLGRRVARQGGRCGQLKDFPYIFMRWKEKFFISKQEESQLTIQGFYYVCLSRQNGEIWGYYYDPDSQPYQELELRVIHSHSLSSYRNFFEH</sequence>
<dbReference type="PANTHER" id="PTHR14534">
    <property type="entry name" value="VACUOLAR IMPORT AND DEGRADATION PROTEIN 24"/>
    <property type="match status" value="1"/>
</dbReference>
<dbReference type="GO" id="GO:0034657">
    <property type="term" value="C:GID complex"/>
    <property type="evidence" value="ECO:0007669"/>
    <property type="project" value="TreeGrafter"/>
</dbReference>
<comment type="similarity">
    <text evidence="1">Belongs to the GID4/VID24 family.</text>
</comment>
<dbReference type="Pfam" id="PF09783">
    <property type="entry name" value="Vac_ImportDeg"/>
    <property type="match status" value="1"/>
</dbReference>
<evidence type="ECO:0000256" key="2">
    <source>
        <dbReference type="SAM" id="MobiDB-lite"/>
    </source>
</evidence>
<dbReference type="GO" id="GO:0005773">
    <property type="term" value="C:vacuole"/>
    <property type="evidence" value="ECO:0007669"/>
    <property type="project" value="GOC"/>
</dbReference>
<dbReference type="OrthoDB" id="62at2759"/>
<dbReference type="GO" id="GO:0006623">
    <property type="term" value="P:protein targeting to vacuole"/>
    <property type="evidence" value="ECO:0007669"/>
    <property type="project" value="TreeGrafter"/>
</dbReference>
<dbReference type="AlphaFoldDB" id="A0A8S1J352"/>
<organism evidence="3 4">
    <name type="scientific">Ostreobium quekettii</name>
    <dbReference type="NCBI Taxonomy" id="121088"/>
    <lineage>
        <taxon>Eukaryota</taxon>
        <taxon>Viridiplantae</taxon>
        <taxon>Chlorophyta</taxon>
        <taxon>core chlorophytes</taxon>
        <taxon>Ulvophyceae</taxon>
        <taxon>TCBD clade</taxon>
        <taxon>Bryopsidales</taxon>
        <taxon>Ostreobineae</taxon>
        <taxon>Ostreobiaceae</taxon>
        <taxon>Ostreobium</taxon>
    </lineage>
</organism>
<evidence type="ECO:0008006" key="5">
    <source>
        <dbReference type="Google" id="ProtNLM"/>
    </source>
</evidence>
<dbReference type="GO" id="GO:0045721">
    <property type="term" value="P:negative regulation of gluconeogenesis"/>
    <property type="evidence" value="ECO:0007669"/>
    <property type="project" value="TreeGrafter"/>
</dbReference>
<feature type="non-terminal residue" evidence="3">
    <location>
        <position position="1"/>
    </location>
</feature>
<dbReference type="Proteomes" id="UP000708148">
    <property type="component" value="Unassembled WGS sequence"/>
</dbReference>
<gene>
    <name evidence="3" type="ORF">OSTQU699_LOCUS5629</name>
</gene>
<dbReference type="GO" id="GO:0043161">
    <property type="term" value="P:proteasome-mediated ubiquitin-dependent protein catabolic process"/>
    <property type="evidence" value="ECO:0007669"/>
    <property type="project" value="TreeGrafter"/>
</dbReference>
<dbReference type="EMBL" id="CAJHUC010001210">
    <property type="protein sequence ID" value="CAD7700270.1"/>
    <property type="molecule type" value="Genomic_DNA"/>
</dbReference>
<dbReference type="PANTHER" id="PTHR14534:SF3">
    <property type="entry name" value="GID COMPLEX SUBUNIT 4 HOMOLOG"/>
    <property type="match status" value="1"/>
</dbReference>